<sequence>MRSCRYITHRNFDTNTVKVKLHPTRSVSPLFREFVHQNWVNVSFAKLPAWTGLEDRRWAVEIKSRAVFCLDFFDWTRIEKEQNGGSLTRMM</sequence>
<name>A0AA38I5S5_9CUCU</name>
<dbReference type="Proteomes" id="UP001168821">
    <property type="component" value="Unassembled WGS sequence"/>
</dbReference>
<accession>A0AA38I5S5</accession>
<gene>
    <name evidence="1" type="ORF">Zmor_020331</name>
</gene>
<comment type="caution">
    <text evidence="1">The sequence shown here is derived from an EMBL/GenBank/DDBJ whole genome shotgun (WGS) entry which is preliminary data.</text>
</comment>
<evidence type="ECO:0000313" key="2">
    <source>
        <dbReference type="Proteomes" id="UP001168821"/>
    </source>
</evidence>
<reference evidence="1" key="1">
    <citation type="journal article" date="2023" name="G3 (Bethesda)">
        <title>Whole genome assemblies of Zophobas morio and Tenebrio molitor.</title>
        <authorList>
            <person name="Kaur S."/>
            <person name="Stinson S.A."/>
            <person name="diCenzo G.C."/>
        </authorList>
    </citation>
    <scope>NUCLEOTIDE SEQUENCE</scope>
    <source>
        <strain evidence="1">QUZm001</strain>
    </source>
</reference>
<proteinExistence type="predicted"/>
<organism evidence="1 2">
    <name type="scientific">Zophobas morio</name>
    <dbReference type="NCBI Taxonomy" id="2755281"/>
    <lineage>
        <taxon>Eukaryota</taxon>
        <taxon>Metazoa</taxon>
        <taxon>Ecdysozoa</taxon>
        <taxon>Arthropoda</taxon>
        <taxon>Hexapoda</taxon>
        <taxon>Insecta</taxon>
        <taxon>Pterygota</taxon>
        <taxon>Neoptera</taxon>
        <taxon>Endopterygota</taxon>
        <taxon>Coleoptera</taxon>
        <taxon>Polyphaga</taxon>
        <taxon>Cucujiformia</taxon>
        <taxon>Tenebrionidae</taxon>
        <taxon>Zophobas</taxon>
    </lineage>
</organism>
<dbReference type="EMBL" id="JALNTZ010000006">
    <property type="protein sequence ID" value="KAJ3648536.1"/>
    <property type="molecule type" value="Genomic_DNA"/>
</dbReference>
<dbReference type="AlphaFoldDB" id="A0AA38I5S5"/>
<keyword evidence="2" id="KW-1185">Reference proteome</keyword>
<protein>
    <submittedName>
        <fullName evidence="1">Uncharacterized protein</fullName>
    </submittedName>
</protein>
<evidence type="ECO:0000313" key="1">
    <source>
        <dbReference type="EMBL" id="KAJ3648536.1"/>
    </source>
</evidence>